<keyword evidence="1" id="KW-1133">Transmembrane helix</keyword>
<feature type="transmembrane region" description="Helical" evidence="1">
    <location>
        <begin position="79"/>
        <end position="100"/>
    </location>
</feature>
<evidence type="ECO:0000256" key="1">
    <source>
        <dbReference type="SAM" id="Phobius"/>
    </source>
</evidence>
<reference evidence="2 3" key="1">
    <citation type="submission" date="2017-02" db="EMBL/GenBank/DDBJ databases">
        <title>Bacillus pseudomycoides isolate FSL K6-0042.</title>
        <authorList>
            <person name="Kovac J."/>
        </authorList>
    </citation>
    <scope>NUCLEOTIDE SEQUENCE [LARGE SCALE GENOMIC DNA]</scope>
    <source>
        <strain evidence="2 3">FSL K6-0042</strain>
    </source>
</reference>
<dbReference type="EMBL" id="MWPX01000098">
    <property type="protein sequence ID" value="OUM45808.1"/>
    <property type="molecule type" value="Genomic_DNA"/>
</dbReference>
<keyword evidence="1" id="KW-0812">Transmembrane</keyword>
<keyword evidence="1" id="KW-0472">Membrane</keyword>
<evidence type="ECO:0000313" key="3">
    <source>
        <dbReference type="Proteomes" id="UP000195321"/>
    </source>
</evidence>
<feature type="transmembrane region" description="Helical" evidence="1">
    <location>
        <begin position="36"/>
        <end position="59"/>
    </location>
</feature>
<proteinExistence type="predicted"/>
<evidence type="ECO:0000313" key="2">
    <source>
        <dbReference type="EMBL" id="OUM45808.1"/>
    </source>
</evidence>
<organism evidence="2 3">
    <name type="scientific">Bacillus pseudomycoides</name>
    <dbReference type="NCBI Taxonomy" id="64104"/>
    <lineage>
        <taxon>Bacteria</taxon>
        <taxon>Bacillati</taxon>
        <taxon>Bacillota</taxon>
        <taxon>Bacilli</taxon>
        <taxon>Bacillales</taxon>
        <taxon>Bacillaceae</taxon>
        <taxon>Bacillus</taxon>
        <taxon>Bacillus cereus group</taxon>
    </lineage>
</organism>
<evidence type="ECO:0008006" key="4">
    <source>
        <dbReference type="Google" id="ProtNLM"/>
    </source>
</evidence>
<comment type="caution">
    <text evidence="2">The sequence shown here is derived from an EMBL/GenBank/DDBJ whole genome shotgun (WGS) entry which is preliminary data.</text>
</comment>
<feature type="transmembrane region" description="Helical" evidence="1">
    <location>
        <begin position="131"/>
        <end position="156"/>
    </location>
</feature>
<name>A0A1Y3M5V8_9BACI</name>
<feature type="transmembrane region" description="Helical" evidence="1">
    <location>
        <begin position="162"/>
        <end position="182"/>
    </location>
</feature>
<protein>
    <recommendedName>
        <fullName evidence="4">DUF3267 domain-containing protein</fullName>
    </recommendedName>
</protein>
<dbReference type="AlphaFoldDB" id="A0A1Y3M5V8"/>
<accession>A0A1Y3M5V8</accession>
<dbReference type="Pfam" id="PF11667">
    <property type="entry name" value="DUF3267"/>
    <property type="match status" value="1"/>
</dbReference>
<sequence>MVKIRNSVPKGDKTLDITLTQDGWTPMKEPKNFVNALLLSVPFMIINALISIGMINIFSDISLREFGLTTEGVFITIDLVSLLFIIFLVILHELIHLIFIPNFIKSEKTWIGLTFFGGFVATEEEISKPRFVLITIAPFFIISILTPLLLSVFGALTTTLKWLILLNSMASSVDMLTLLLILKQVPPNGILRNNGSKTYWKCTKVKAQTLEI</sequence>
<dbReference type="RefSeq" id="WP_077294048.1">
    <property type="nucleotide sequence ID" value="NZ_CP189809.1"/>
</dbReference>
<gene>
    <name evidence="2" type="ORF">BW425_27415</name>
</gene>
<dbReference type="Proteomes" id="UP000195321">
    <property type="component" value="Unassembled WGS sequence"/>
</dbReference>
<dbReference type="InterPro" id="IPR021683">
    <property type="entry name" value="DUF3267"/>
</dbReference>